<dbReference type="Proteomes" id="UP000064844">
    <property type="component" value="Chromosome"/>
</dbReference>
<gene>
    <name evidence="1" type="ORF">IB211_02783</name>
</gene>
<dbReference type="PATRIC" id="fig|1297617.4.peg.2866"/>
<dbReference type="AlphaFoldDB" id="A0A0S2W761"/>
<accession>A0A0S2W761</accession>
<keyword evidence="2" id="KW-1185">Reference proteome</keyword>
<dbReference type="EMBL" id="CP011307">
    <property type="protein sequence ID" value="ALP95174.1"/>
    <property type="molecule type" value="Genomic_DNA"/>
</dbReference>
<protein>
    <submittedName>
        <fullName evidence="1">Uncharacterized protein</fullName>
    </submittedName>
</protein>
<name>A0A0S2W761_9FIRM</name>
<sequence>MPRKRYDTLHRSRVVKTRMTEEEYADFAARLAPYGISQSEFIRRAIQGASIRPVIMVSPVNDELLSAIGKLTAEYGRIGNNLNQIARTINDWHNPYPQLAAEVRAAASDLAALKFEILEKVGEAVGNVQTYQL</sequence>
<reference evidence="2" key="2">
    <citation type="submission" date="2015-04" db="EMBL/GenBank/DDBJ databases">
        <title>A butyrogenic pathway from the amino acid lysine in a human gut commensal.</title>
        <authorList>
            <person name="de Vos W.M."/>
            <person name="Bui N.T.P."/>
            <person name="Plugge C.M."/>
            <person name="Ritari J."/>
        </authorList>
    </citation>
    <scope>NUCLEOTIDE SEQUENCE [LARGE SCALE GENOMIC DNA]</scope>
    <source>
        <strain evidence="2">AF211</strain>
    </source>
</reference>
<dbReference type="STRING" id="1297617.IB211_02783"/>
<reference evidence="1 2" key="1">
    <citation type="journal article" date="2015" name="Nat. Commun.">
        <title>Production of butyrate from lysine and the Amadori product fructoselysine by a human gut commensal.</title>
        <authorList>
            <person name="Bui T.P."/>
            <person name="Ritari J."/>
            <person name="Boeren S."/>
            <person name="de Waard P."/>
            <person name="Plugge C.M."/>
            <person name="de Vos W.M."/>
        </authorList>
    </citation>
    <scope>NUCLEOTIDE SEQUENCE [LARGE SCALE GENOMIC DNA]</scope>
    <source>
        <strain evidence="1 2">AF211</strain>
    </source>
</reference>
<dbReference type="Pfam" id="PF21983">
    <property type="entry name" value="NikA-like"/>
    <property type="match status" value="1"/>
</dbReference>
<proteinExistence type="predicted"/>
<dbReference type="RefSeq" id="WP_058118367.1">
    <property type="nucleotide sequence ID" value="NZ_CP011307.1"/>
</dbReference>
<dbReference type="InterPro" id="IPR053842">
    <property type="entry name" value="NikA-like"/>
</dbReference>
<evidence type="ECO:0000313" key="2">
    <source>
        <dbReference type="Proteomes" id="UP000064844"/>
    </source>
</evidence>
<organism evidence="1 2">
    <name type="scientific">Intestinimonas butyriciproducens</name>
    <dbReference type="NCBI Taxonomy" id="1297617"/>
    <lineage>
        <taxon>Bacteria</taxon>
        <taxon>Bacillati</taxon>
        <taxon>Bacillota</taxon>
        <taxon>Clostridia</taxon>
        <taxon>Eubacteriales</taxon>
        <taxon>Intestinimonas</taxon>
    </lineage>
</organism>
<dbReference type="KEGG" id="ibu:IB211_02783"/>
<evidence type="ECO:0000313" key="1">
    <source>
        <dbReference type="EMBL" id="ALP95174.1"/>
    </source>
</evidence>